<dbReference type="Proteomes" id="UP000669179">
    <property type="component" value="Unassembled WGS sequence"/>
</dbReference>
<sequence length="112" mass="12428">MPYALIPVARPVRLDLDSFARATGTHPDLVSRLVELGALDPERDTYGNLRFPPGQLAAMARLQRLRAAFSLNYAALGLVADLLDRIALLEAALRDRNSQYRPTGGRRWTPTD</sequence>
<keyword evidence="2" id="KW-1185">Reference proteome</keyword>
<organism evidence="1 2">
    <name type="scientific">Actinomadura barringtoniae</name>
    <dbReference type="NCBI Taxonomy" id="1427535"/>
    <lineage>
        <taxon>Bacteria</taxon>
        <taxon>Bacillati</taxon>
        <taxon>Actinomycetota</taxon>
        <taxon>Actinomycetes</taxon>
        <taxon>Streptosporangiales</taxon>
        <taxon>Thermomonosporaceae</taxon>
        <taxon>Actinomadura</taxon>
    </lineage>
</organism>
<evidence type="ECO:0000313" key="2">
    <source>
        <dbReference type="Proteomes" id="UP000669179"/>
    </source>
</evidence>
<dbReference type="EMBL" id="JAGEOJ010000006">
    <property type="protein sequence ID" value="MBO2448623.1"/>
    <property type="molecule type" value="Genomic_DNA"/>
</dbReference>
<name>A0A939PEG0_9ACTN</name>
<accession>A0A939PEG0</accession>
<evidence type="ECO:0000313" key="1">
    <source>
        <dbReference type="EMBL" id="MBO2448623.1"/>
    </source>
</evidence>
<dbReference type="Gene3D" id="1.10.1660.10">
    <property type="match status" value="1"/>
</dbReference>
<dbReference type="AlphaFoldDB" id="A0A939PEG0"/>
<gene>
    <name evidence="1" type="ORF">J4573_16090</name>
</gene>
<proteinExistence type="predicted"/>
<reference evidence="1" key="1">
    <citation type="submission" date="2021-03" db="EMBL/GenBank/DDBJ databases">
        <authorList>
            <person name="Kanchanasin P."/>
            <person name="Saeng-In P."/>
            <person name="Phongsopitanun W."/>
            <person name="Yuki M."/>
            <person name="Kudo T."/>
            <person name="Ohkuma M."/>
            <person name="Tanasupawat S."/>
        </authorList>
    </citation>
    <scope>NUCLEOTIDE SEQUENCE</scope>
    <source>
        <strain evidence="1">GKU 128</strain>
    </source>
</reference>
<protein>
    <submittedName>
        <fullName evidence="1">MerR family transcriptional regulator</fullName>
    </submittedName>
</protein>
<dbReference type="Pfam" id="PF13591">
    <property type="entry name" value="MerR_2"/>
    <property type="match status" value="1"/>
</dbReference>
<comment type="caution">
    <text evidence="1">The sequence shown here is derived from an EMBL/GenBank/DDBJ whole genome shotgun (WGS) entry which is preliminary data.</text>
</comment>
<dbReference type="RefSeq" id="WP_208256290.1">
    <property type="nucleotide sequence ID" value="NZ_JAGEOJ010000006.1"/>
</dbReference>